<dbReference type="Pfam" id="PF13848">
    <property type="entry name" value="Thioredoxin_6"/>
    <property type="match status" value="1"/>
</dbReference>
<gene>
    <name evidence="7" type="primary">prtp</name>
    <name evidence="7" type="ORF">TCON_2045</name>
</gene>
<dbReference type="InterPro" id="IPR013766">
    <property type="entry name" value="Thioredoxin_domain"/>
</dbReference>
<dbReference type="InterPro" id="IPR036249">
    <property type="entry name" value="Thioredoxin-like_sf"/>
</dbReference>
<comment type="caution">
    <text evidence="7">The sequence shown here is derived from an EMBL/GenBank/DDBJ whole genome shotgun (WGS) entry which is preliminary data.</text>
</comment>
<dbReference type="Gene3D" id="3.40.30.10">
    <property type="entry name" value="Glutaredoxin"/>
    <property type="match status" value="2"/>
</dbReference>
<evidence type="ECO:0000313" key="8">
    <source>
        <dbReference type="Proteomes" id="UP001516464"/>
    </source>
</evidence>
<evidence type="ECO:0000259" key="6">
    <source>
        <dbReference type="PROSITE" id="PS51352"/>
    </source>
</evidence>
<evidence type="ECO:0000256" key="3">
    <source>
        <dbReference type="ARBA" id="ARBA00022989"/>
    </source>
</evidence>
<comment type="subcellular location">
    <subcellularLocation>
        <location evidence="1">Membrane</location>
        <topology evidence="1">Single-pass membrane protein</topology>
    </subcellularLocation>
</comment>
<dbReference type="EMBL" id="SBIQ01000191">
    <property type="protein sequence ID" value="KAF7682738.1"/>
    <property type="molecule type" value="Genomic_DNA"/>
</dbReference>
<keyword evidence="3 5" id="KW-1133">Transmembrane helix</keyword>
<dbReference type="InterPro" id="IPR052250">
    <property type="entry name" value="PDI_TMX3"/>
</dbReference>
<keyword evidence="2 5" id="KW-0812">Transmembrane</keyword>
<feature type="transmembrane region" description="Helical" evidence="5">
    <location>
        <begin position="453"/>
        <end position="471"/>
    </location>
</feature>
<dbReference type="Proteomes" id="UP001516464">
    <property type="component" value="Unassembled WGS sequence"/>
</dbReference>
<name>A0ABQ7HX95_9MICR</name>
<dbReference type="Pfam" id="PF00085">
    <property type="entry name" value="Thioredoxin"/>
    <property type="match status" value="1"/>
</dbReference>
<evidence type="ECO:0000256" key="5">
    <source>
        <dbReference type="SAM" id="Phobius"/>
    </source>
</evidence>
<reference evidence="7 8" key="1">
    <citation type="submission" date="2019-01" db="EMBL/GenBank/DDBJ databases">
        <title>Genomes sequencing and comparative genomics of infectious freshwater microsporidia, Cucumispora dikerogammari and Thelohania contejeani.</title>
        <authorList>
            <person name="Cormier A."/>
            <person name="Giraud I."/>
            <person name="Wattier R."/>
            <person name="Teixeira M."/>
            <person name="Grandjean F."/>
            <person name="Rigaud T."/>
            <person name="Cordaux R."/>
        </authorList>
    </citation>
    <scope>NUCLEOTIDE SEQUENCE [LARGE SCALE GENOMIC DNA]</scope>
    <source>
        <strain evidence="7">T1</strain>
        <tissue evidence="7">Spores</tissue>
    </source>
</reference>
<dbReference type="PANTHER" id="PTHR46426">
    <property type="entry name" value="PROTEIN DISULFIDE-ISOMERASE TMX3"/>
    <property type="match status" value="1"/>
</dbReference>
<dbReference type="SUPFAM" id="SSF52833">
    <property type="entry name" value="Thioredoxin-like"/>
    <property type="match status" value="2"/>
</dbReference>
<evidence type="ECO:0000256" key="4">
    <source>
        <dbReference type="ARBA" id="ARBA00023136"/>
    </source>
</evidence>
<accession>A0ABQ7HX95</accession>
<dbReference type="PANTHER" id="PTHR46426:SF1">
    <property type="entry name" value="PROTEIN DISULFIDE-ISOMERASE TMX3"/>
    <property type="match status" value="1"/>
</dbReference>
<keyword evidence="4 5" id="KW-0472">Membrane</keyword>
<keyword evidence="8" id="KW-1185">Reference proteome</keyword>
<feature type="domain" description="Thioredoxin" evidence="6">
    <location>
        <begin position="1"/>
        <end position="100"/>
    </location>
</feature>
<proteinExistence type="predicted"/>
<sequence>MLPKCDLPSDSPLSLLKFYKSWCPHSKALAPVFEEVSTRLERNNAPIVIKEIDCDTCDCKSEGVDVVPTVMITKQGVEKARVVGYKDFDQLVDLITKNTEILRRLFRSRIKNIPGKVVTLREPDFYSGFDGPWLVLFYWNSNDPLRARMAEMATIYKGTMHFGEISSSDAQNILHRYNIETFPTVVGIFNGINAGYYGDNSLESLRSFADRLIAPSFDELDLDGFNALTKKIKKGEPIFIVFYSNLSLANSYFRQVAHEYKFKATIYKSSDPALFEKASIFPQDPEKGKHIRDEDMVVLSVYRNGQFHQSEAKMNSRVEIAEWIFRSHFPYLSKIDDQNFFGVFHGLKPVVLLLDHGEEHASTLEKVSEAKHLGQPFSEQVFALLNVDEYPMFIPSLLPNIPVPSVVIFDPRRQLFFYRKFEIRNDTLFEETMKLIRDYEAGKLRYYPYKSHWLRNALIMALGVILVAGILKAKSRKTA</sequence>
<evidence type="ECO:0000313" key="7">
    <source>
        <dbReference type="EMBL" id="KAF7682738.1"/>
    </source>
</evidence>
<dbReference type="CDD" id="cd02947">
    <property type="entry name" value="TRX_family"/>
    <property type="match status" value="1"/>
</dbReference>
<evidence type="ECO:0000256" key="2">
    <source>
        <dbReference type="ARBA" id="ARBA00022692"/>
    </source>
</evidence>
<protein>
    <submittedName>
        <fullName evidence="7">Thioredoxin domain-containing protein 5 like protein</fullName>
    </submittedName>
</protein>
<organism evidence="7 8">
    <name type="scientific">Astathelohania contejeani</name>
    <dbReference type="NCBI Taxonomy" id="164912"/>
    <lineage>
        <taxon>Eukaryota</taxon>
        <taxon>Fungi</taxon>
        <taxon>Fungi incertae sedis</taxon>
        <taxon>Microsporidia</taxon>
        <taxon>Astathelohaniidae</taxon>
        <taxon>Astathelohania</taxon>
    </lineage>
</organism>
<evidence type="ECO:0000256" key="1">
    <source>
        <dbReference type="ARBA" id="ARBA00004167"/>
    </source>
</evidence>
<dbReference type="PROSITE" id="PS51352">
    <property type="entry name" value="THIOREDOXIN_2"/>
    <property type="match status" value="1"/>
</dbReference>